<dbReference type="Proteomes" id="UP000077856">
    <property type="component" value="Plasmid pBO1"/>
</dbReference>
<reference evidence="1 2" key="1">
    <citation type="submission" date="2016-04" db="EMBL/GenBank/DDBJ databases">
        <title>Complete genome sequence of Bacillus oceanisediminis strain 2691.</title>
        <authorList>
            <person name="Jeong H."/>
            <person name="Kim H.J."/>
            <person name="Lee D.-W."/>
        </authorList>
    </citation>
    <scope>NUCLEOTIDE SEQUENCE [LARGE SCALE GENOMIC DNA]</scope>
    <source>
        <strain evidence="1 2">2691</strain>
        <plasmid evidence="2">pbo1</plasmid>
    </source>
</reference>
<accession>A0A161JCE5</accession>
<dbReference type="AlphaFoldDB" id="A0A161JCE5"/>
<dbReference type="RefSeq" id="WP_009336504.1">
    <property type="nucleotide sequence ID" value="NZ_CP015507.1"/>
</dbReference>
<sequence length="91" mass="10671">MKKYRVLDESNIFSASAEEIREYLEVSFGEKFGFLPMFQESEDEGYLEIYLHTDTYEILEDQELTKLEEMDITESDSLKAICSILGLRIEN</sequence>
<proteinExistence type="predicted"/>
<evidence type="ECO:0000313" key="1">
    <source>
        <dbReference type="EMBL" id="AND43151.1"/>
    </source>
</evidence>
<name>A0A161JCE5_9BACI</name>
<keyword evidence="1" id="KW-0614">Plasmid</keyword>
<dbReference type="eggNOG" id="ENOG5030DH4">
    <property type="taxonomic scope" value="Bacteria"/>
</dbReference>
<organism evidence="1 2">
    <name type="scientific">Cytobacillus oceanisediminis 2691</name>
    <dbReference type="NCBI Taxonomy" id="1196031"/>
    <lineage>
        <taxon>Bacteria</taxon>
        <taxon>Bacillati</taxon>
        <taxon>Bacillota</taxon>
        <taxon>Bacilli</taxon>
        <taxon>Bacillales</taxon>
        <taxon>Bacillaceae</taxon>
        <taxon>Cytobacillus</taxon>
    </lineage>
</organism>
<protein>
    <submittedName>
        <fullName evidence="1">Uncharacterized protein</fullName>
    </submittedName>
</protein>
<dbReference type="KEGG" id="bon:A361_28735"/>
<evidence type="ECO:0000313" key="2">
    <source>
        <dbReference type="Proteomes" id="UP000077856"/>
    </source>
</evidence>
<dbReference type="EMBL" id="CP015507">
    <property type="protein sequence ID" value="AND43151.1"/>
    <property type="molecule type" value="Genomic_DNA"/>
</dbReference>
<geneLocation type="plasmid" evidence="2">
    <name>pbo1</name>
</geneLocation>
<gene>
    <name evidence="1" type="ORF">A361_28735</name>
</gene>